<dbReference type="Gene3D" id="2.170.130.10">
    <property type="entry name" value="TonB-dependent receptor, plug domain"/>
    <property type="match status" value="1"/>
</dbReference>
<feature type="short sequence motif" description="TonB C-terminal box" evidence="10">
    <location>
        <begin position="659"/>
        <end position="676"/>
    </location>
</feature>
<evidence type="ECO:0000256" key="7">
    <source>
        <dbReference type="ARBA" id="ARBA00023136"/>
    </source>
</evidence>
<dbReference type="SUPFAM" id="SSF56935">
    <property type="entry name" value="Porins"/>
    <property type="match status" value="1"/>
</dbReference>
<keyword evidence="7 9" id="KW-0472">Membrane</keyword>
<dbReference type="RefSeq" id="WP_120370003.1">
    <property type="nucleotide sequence ID" value="NZ_RAXU01000008.1"/>
</dbReference>
<evidence type="ECO:0000256" key="6">
    <source>
        <dbReference type="ARBA" id="ARBA00023077"/>
    </source>
</evidence>
<keyword evidence="5 12" id="KW-0732">Signal</keyword>
<evidence type="ECO:0000256" key="1">
    <source>
        <dbReference type="ARBA" id="ARBA00004571"/>
    </source>
</evidence>
<dbReference type="PANTHER" id="PTHR30069">
    <property type="entry name" value="TONB-DEPENDENT OUTER MEMBRANE RECEPTOR"/>
    <property type="match status" value="1"/>
</dbReference>
<keyword evidence="2 9" id="KW-0813">Transport</keyword>
<reference evidence="15 16" key="1">
    <citation type="submission" date="2018-09" db="EMBL/GenBank/DDBJ databases">
        <title>The draft genome of Acinetobacter spp. strains.</title>
        <authorList>
            <person name="Qin J."/>
            <person name="Feng Y."/>
            <person name="Zong Z."/>
        </authorList>
    </citation>
    <scope>NUCLEOTIDE SEQUENCE [LARGE SCALE GENOMIC DNA]</scope>
    <source>
        <strain evidence="15 16">WCHAc060096</strain>
    </source>
</reference>
<organism evidence="15 16">
    <name type="scientific">Acinetobacter guerrae</name>
    <dbReference type="NCBI Taxonomy" id="1843371"/>
    <lineage>
        <taxon>Bacteria</taxon>
        <taxon>Pseudomonadati</taxon>
        <taxon>Pseudomonadota</taxon>
        <taxon>Gammaproteobacteria</taxon>
        <taxon>Moraxellales</taxon>
        <taxon>Moraxellaceae</taxon>
        <taxon>Acinetobacter</taxon>
    </lineage>
</organism>
<feature type="domain" description="TonB-dependent receptor plug" evidence="14">
    <location>
        <begin position="56"/>
        <end position="151"/>
    </location>
</feature>
<dbReference type="GO" id="GO:0015344">
    <property type="term" value="F:siderophore uptake transmembrane transporter activity"/>
    <property type="evidence" value="ECO:0007669"/>
    <property type="project" value="TreeGrafter"/>
</dbReference>
<evidence type="ECO:0000256" key="12">
    <source>
        <dbReference type="SAM" id="SignalP"/>
    </source>
</evidence>
<dbReference type="GO" id="GO:0009279">
    <property type="term" value="C:cell outer membrane"/>
    <property type="evidence" value="ECO:0007669"/>
    <property type="project" value="UniProtKB-SubCell"/>
</dbReference>
<name>A0A3A8EG01_9GAMM</name>
<keyword evidence="8 9" id="KW-0998">Cell outer membrane</keyword>
<evidence type="ECO:0000256" key="10">
    <source>
        <dbReference type="PROSITE-ProRule" id="PRU10144"/>
    </source>
</evidence>
<dbReference type="InterPro" id="IPR010917">
    <property type="entry name" value="TonB_rcpt_CS"/>
</dbReference>
<dbReference type="Gene3D" id="2.40.170.20">
    <property type="entry name" value="TonB-dependent receptor, beta-barrel domain"/>
    <property type="match status" value="1"/>
</dbReference>
<evidence type="ECO:0000259" key="14">
    <source>
        <dbReference type="Pfam" id="PF07715"/>
    </source>
</evidence>
<protein>
    <submittedName>
        <fullName evidence="15">TonB-dependent receptor</fullName>
    </submittedName>
</protein>
<keyword evidence="3 9" id="KW-1134">Transmembrane beta strand</keyword>
<dbReference type="Pfam" id="PF07715">
    <property type="entry name" value="Plug"/>
    <property type="match status" value="1"/>
</dbReference>
<keyword evidence="4 9" id="KW-0812">Transmembrane</keyword>
<dbReference type="InterPro" id="IPR036942">
    <property type="entry name" value="Beta-barrel_TonB_sf"/>
</dbReference>
<dbReference type="Proteomes" id="UP000269001">
    <property type="component" value="Unassembled WGS sequence"/>
</dbReference>
<dbReference type="InterPro" id="IPR037066">
    <property type="entry name" value="Plug_dom_sf"/>
</dbReference>
<evidence type="ECO:0000313" key="16">
    <source>
        <dbReference type="Proteomes" id="UP000269001"/>
    </source>
</evidence>
<dbReference type="AlphaFoldDB" id="A0A3A8EG01"/>
<keyword evidence="16" id="KW-1185">Reference proteome</keyword>
<keyword evidence="15" id="KW-0675">Receptor</keyword>
<dbReference type="NCBIfam" id="NF038289">
    <property type="entry name" value="Zn_piracy_ZnuD"/>
    <property type="match status" value="1"/>
</dbReference>
<comment type="similarity">
    <text evidence="9 11">Belongs to the TonB-dependent receptor family.</text>
</comment>
<evidence type="ECO:0000256" key="9">
    <source>
        <dbReference type="PROSITE-ProRule" id="PRU01360"/>
    </source>
</evidence>
<proteinExistence type="inferred from homology"/>
<evidence type="ECO:0000256" key="3">
    <source>
        <dbReference type="ARBA" id="ARBA00022452"/>
    </source>
</evidence>
<feature type="signal peptide" evidence="12">
    <location>
        <begin position="1"/>
        <end position="22"/>
    </location>
</feature>
<evidence type="ECO:0000313" key="15">
    <source>
        <dbReference type="EMBL" id="RKG33852.1"/>
    </source>
</evidence>
<keyword evidence="6 11" id="KW-0798">TonB box</keyword>
<comment type="caution">
    <text evidence="15">The sequence shown here is derived from an EMBL/GenBank/DDBJ whole genome shotgun (WGS) entry which is preliminary data.</text>
</comment>
<evidence type="ECO:0000256" key="11">
    <source>
        <dbReference type="RuleBase" id="RU003357"/>
    </source>
</evidence>
<dbReference type="Pfam" id="PF00593">
    <property type="entry name" value="TonB_dep_Rec_b-barrel"/>
    <property type="match status" value="1"/>
</dbReference>
<evidence type="ECO:0000259" key="13">
    <source>
        <dbReference type="Pfam" id="PF00593"/>
    </source>
</evidence>
<evidence type="ECO:0000256" key="8">
    <source>
        <dbReference type="ARBA" id="ARBA00023237"/>
    </source>
</evidence>
<gene>
    <name evidence="15" type="ORF">D7V21_08070</name>
</gene>
<dbReference type="InterPro" id="IPR049843">
    <property type="entry name" value="ZnuD"/>
</dbReference>
<feature type="chain" id="PRO_5017364742" evidence="12">
    <location>
        <begin position="23"/>
        <end position="676"/>
    </location>
</feature>
<dbReference type="PROSITE" id="PS52016">
    <property type="entry name" value="TONB_DEPENDENT_REC_3"/>
    <property type="match status" value="1"/>
</dbReference>
<comment type="subcellular location">
    <subcellularLocation>
        <location evidence="1 9">Cell outer membrane</location>
        <topology evidence="1 9">Multi-pass membrane protein</topology>
    </subcellularLocation>
</comment>
<evidence type="ECO:0000256" key="4">
    <source>
        <dbReference type="ARBA" id="ARBA00022692"/>
    </source>
</evidence>
<dbReference type="InterPro" id="IPR000531">
    <property type="entry name" value="Beta-barrel_TonB"/>
</dbReference>
<evidence type="ECO:0000256" key="2">
    <source>
        <dbReference type="ARBA" id="ARBA00022448"/>
    </source>
</evidence>
<evidence type="ECO:0000256" key="5">
    <source>
        <dbReference type="ARBA" id="ARBA00022729"/>
    </source>
</evidence>
<dbReference type="InterPro" id="IPR039426">
    <property type="entry name" value="TonB-dep_rcpt-like"/>
</dbReference>
<feature type="domain" description="TonB-dependent receptor-like beta-barrel" evidence="13">
    <location>
        <begin position="185"/>
        <end position="646"/>
    </location>
</feature>
<sequence length="676" mass="74667">MFKKTHIFALSILSLSIQHAFAQNSQQQVDVNDLPTIELQAQPAPKDHLDHAAGDTVVGKDQLVQGATTIGNALNGQAGIYSAQYTGGVSRPVIQGQDGARVKITQNGGDPLDVSSVSPDHAVTVDPNSADQIEVLRGPETLIYGAGSVGGLVNVIDHKIPETMPENGYEGRIGARYNTGDDGLVYSGDTTIGLGRQVALNLGAVKRDANNYILPNDLQNDSRREQSTFAKSNDYHAGLSWIYDRGYTGLSYSERHDKYGIPGDVDSDWEPDHNMMLTIPAEHEDDGEDGSSSWINLKQKRYDVKTQLNDPFVGFSRLTAQANHTTYQHAEMDGDTPATLFHSTGTDVRIVLDNNPWAGWNGQVGAQFTRQKLTIDGEEALMAPTDTERYSLFALQTKQFGPVTTKLSTRIDHQDTSVDSDQKNFNGTAYSVAGETAWEFTPNHKISLDASHQERSPMAQELYSNGGLHGPTKSFEFGNDELTQEKSNNINLGFHGDQDALQYNLTVYHNWFDNFIYANTIDRKGDFRSIHYDQTDARFYGVDGDISYQMSARYNAGLFGDYVRAKLDDNGNAPRIPGGRIGTRIKADFGEGYSGTAEYYHVFHQDDIANYETEGKSYNMVNLGLGYQGQLNQKTGYQLYAKANNLLDSKVYLHESFLSDVPQIGRNFSVGVDFNF</sequence>
<dbReference type="InterPro" id="IPR012910">
    <property type="entry name" value="Plug_dom"/>
</dbReference>
<accession>A0A3A8EG01</accession>
<dbReference type="GO" id="GO:0044718">
    <property type="term" value="P:siderophore transmembrane transport"/>
    <property type="evidence" value="ECO:0007669"/>
    <property type="project" value="TreeGrafter"/>
</dbReference>
<dbReference type="PANTHER" id="PTHR30069:SF40">
    <property type="entry name" value="TONB-DEPENDENT RECEPTOR NMB0964-RELATED"/>
    <property type="match status" value="1"/>
</dbReference>
<dbReference type="EMBL" id="RAXU01000008">
    <property type="protein sequence ID" value="RKG33852.1"/>
    <property type="molecule type" value="Genomic_DNA"/>
</dbReference>
<dbReference type="PROSITE" id="PS01156">
    <property type="entry name" value="TONB_DEPENDENT_REC_2"/>
    <property type="match status" value="1"/>
</dbReference>